<feature type="transmembrane region" description="Helical" evidence="7">
    <location>
        <begin position="241"/>
        <end position="262"/>
    </location>
</feature>
<dbReference type="EMBL" id="FOPW01000008">
    <property type="protein sequence ID" value="SFH56155.1"/>
    <property type="molecule type" value="Genomic_DNA"/>
</dbReference>
<dbReference type="CDD" id="cd06261">
    <property type="entry name" value="TM_PBP2"/>
    <property type="match status" value="1"/>
</dbReference>
<feature type="domain" description="ABC transmembrane type-1" evidence="9">
    <location>
        <begin position="76"/>
        <end position="262"/>
    </location>
</feature>
<evidence type="ECO:0000256" key="2">
    <source>
        <dbReference type="ARBA" id="ARBA00022448"/>
    </source>
</evidence>
<dbReference type="PROSITE" id="PS50928">
    <property type="entry name" value="ABC_TM1"/>
    <property type="match status" value="1"/>
</dbReference>
<dbReference type="GO" id="GO:0043190">
    <property type="term" value="C:ATP-binding cassette (ABC) transporter complex"/>
    <property type="evidence" value="ECO:0007669"/>
    <property type="project" value="InterPro"/>
</dbReference>
<reference evidence="11 13" key="2">
    <citation type="submission" date="2019-03" db="EMBL/GenBank/DDBJ databases">
        <title>Genomics of glacier-inhabiting Cryobacterium strains.</title>
        <authorList>
            <person name="Liu Q."/>
            <person name="Xin Y.-H."/>
        </authorList>
    </citation>
    <scope>NUCLEOTIDE SEQUENCE [LARGE SCALE GENOMIC DNA]</scope>
    <source>
        <strain evidence="11 13">Hh34</strain>
    </source>
</reference>
<evidence type="ECO:0000313" key="11">
    <source>
        <dbReference type="EMBL" id="TFB83528.1"/>
    </source>
</evidence>
<reference evidence="10 12" key="1">
    <citation type="submission" date="2016-10" db="EMBL/GenBank/DDBJ databases">
        <authorList>
            <person name="Varghese N."/>
            <person name="Submissions S."/>
        </authorList>
    </citation>
    <scope>NUCLEOTIDE SEQUENCE [LARGE SCALE GENOMIC DNA]</scope>
    <source>
        <strain evidence="10 12">GMCC 1.11211</strain>
    </source>
</reference>
<protein>
    <submittedName>
        <fullName evidence="11">Amino acid ABC transporter permease</fullName>
    </submittedName>
    <submittedName>
        <fullName evidence="10">Glutamate transport system permease protein</fullName>
    </submittedName>
</protein>
<keyword evidence="4 7" id="KW-0812">Transmembrane</keyword>
<dbReference type="RefSeq" id="WP_092449838.1">
    <property type="nucleotide sequence ID" value="NZ_BKAC01000007.1"/>
</dbReference>
<dbReference type="AlphaFoldDB" id="A0A1I3B1G4"/>
<organism evidence="11 13">
    <name type="scientific">Cryobacterium levicorallinum</name>
    <dbReference type="NCBI Taxonomy" id="995038"/>
    <lineage>
        <taxon>Bacteria</taxon>
        <taxon>Bacillati</taxon>
        <taxon>Actinomycetota</taxon>
        <taxon>Actinomycetes</taxon>
        <taxon>Micrococcales</taxon>
        <taxon>Microbacteriaceae</taxon>
        <taxon>Cryobacterium</taxon>
    </lineage>
</organism>
<dbReference type="InterPro" id="IPR010065">
    <property type="entry name" value="AA_ABC_transptr_permease_3TM"/>
</dbReference>
<dbReference type="SUPFAM" id="SSF161098">
    <property type="entry name" value="MetI-like"/>
    <property type="match status" value="1"/>
</dbReference>
<dbReference type="GO" id="GO:0006865">
    <property type="term" value="P:amino acid transport"/>
    <property type="evidence" value="ECO:0007669"/>
    <property type="project" value="TreeGrafter"/>
</dbReference>
<evidence type="ECO:0000256" key="6">
    <source>
        <dbReference type="ARBA" id="ARBA00023136"/>
    </source>
</evidence>
<feature type="transmembrane region" description="Helical" evidence="7">
    <location>
        <begin position="80"/>
        <end position="99"/>
    </location>
</feature>
<feature type="region of interest" description="Disordered" evidence="8">
    <location>
        <begin position="272"/>
        <end position="302"/>
    </location>
</feature>
<evidence type="ECO:0000259" key="9">
    <source>
        <dbReference type="PROSITE" id="PS50928"/>
    </source>
</evidence>
<dbReference type="InterPro" id="IPR043429">
    <property type="entry name" value="ArtM/GltK/GlnP/TcyL/YhdX-like"/>
</dbReference>
<dbReference type="STRING" id="995038.SAMN05216274_10814"/>
<evidence type="ECO:0000256" key="4">
    <source>
        <dbReference type="ARBA" id="ARBA00022692"/>
    </source>
</evidence>
<dbReference type="PANTHER" id="PTHR30614">
    <property type="entry name" value="MEMBRANE COMPONENT OF AMINO ACID ABC TRANSPORTER"/>
    <property type="match status" value="1"/>
</dbReference>
<sequence length="302" mass="32744">MTSVLYDVPGPRARFRSKIFSVVGVVIIVGALLTLIVVLGLPKTSANGAVQPGIWDASRWDVLNDVQVWRTLGIGALNTLRMAFVAAAFALVIGVLFSFGRSSGAAWIRIPTTIVLEFFRGMPVLLMMLFILLVFSTGSFWAGVAALAVYNGAIIGEALRAGINALPSGQREAGLAIGLTPIATRFRIEFPQAFRQMLPIIIAQLVVLLKDTSLAFVVGYPELMRSGNYNLGTFFGNQYQFSFFFVVLAIYLTMNLSLSWLARRIAKRTGPQAGKLIKPDPTPPIDPNLVDPRALGAQSRGQ</sequence>
<keyword evidence="2 7" id="KW-0813">Transport</keyword>
<keyword evidence="6 7" id="KW-0472">Membrane</keyword>
<dbReference type="Pfam" id="PF00528">
    <property type="entry name" value="BPD_transp_1"/>
    <property type="match status" value="1"/>
</dbReference>
<name>A0A1I3B1G4_9MICO</name>
<gene>
    <name evidence="11" type="ORF">E3O11_11995</name>
    <name evidence="10" type="ORF">SAMN05216274_10814</name>
</gene>
<dbReference type="NCBIfam" id="TIGR01726">
    <property type="entry name" value="HEQRo_perm_3TM"/>
    <property type="match status" value="1"/>
</dbReference>
<dbReference type="EMBL" id="SOFE01000022">
    <property type="protein sequence ID" value="TFB83528.1"/>
    <property type="molecule type" value="Genomic_DNA"/>
</dbReference>
<evidence type="ECO:0000256" key="8">
    <source>
        <dbReference type="SAM" id="MobiDB-lite"/>
    </source>
</evidence>
<keyword evidence="3" id="KW-1003">Cell membrane</keyword>
<comment type="caution">
    <text evidence="11">The sequence shown here is derived from an EMBL/GenBank/DDBJ whole genome shotgun (WGS) entry which is preliminary data.</text>
</comment>
<dbReference type="PANTHER" id="PTHR30614:SF21">
    <property type="entry name" value="AMINO ACID ABC TRANSPORTER PERMEASE"/>
    <property type="match status" value="1"/>
</dbReference>
<evidence type="ECO:0000313" key="10">
    <source>
        <dbReference type="EMBL" id="SFH56155.1"/>
    </source>
</evidence>
<feature type="transmembrane region" description="Helical" evidence="7">
    <location>
        <begin position="197"/>
        <end position="221"/>
    </location>
</feature>
<feature type="transmembrane region" description="Helical" evidence="7">
    <location>
        <begin position="125"/>
        <end position="150"/>
    </location>
</feature>
<dbReference type="GO" id="GO:0022857">
    <property type="term" value="F:transmembrane transporter activity"/>
    <property type="evidence" value="ECO:0007669"/>
    <property type="project" value="InterPro"/>
</dbReference>
<keyword evidence="5 7" id="KW-1133">Transmembrane helix</keyword>
<keyword evidence="12" id="KW-1185">Reference proteome</keyword>
<evidence type="ECO:0000313" key="12">
    <source>
        <dbReference type="Proteomes" id="UP000199681"/>
    </source>
</evidence>
<comment type="subcellular location">
    <subcellularLocation>
        <location evidence="1 7">Cell membrane</location>
        <topology evidence="1 7">Multi-pass membrane protein</topology>
    </subcellularLocation>
</comment>
<dbReference type="Gene3D" id="1.10.3720.10">
    <property type="entry name" value="MetI-like"/>
    <property type="match status" value="1"/>
</dbReference>
<evidence type="ECO:0000256" key="3">
    <source>
        <dbReference type="ARBA" id="ARBA00022475"/>
    </source>
</evidence>
<evidence type="ECO:0000256" key="1">
    <source>
        <dbReference type="ARBA" id="ARBA00004651"/>
    </source>
</evidence>
<comment type="similarity">
    <text evidence="7">Belongs to the binding-protein-dependent transport system permease family.</text>
</comment>
<proteinExistence type="inferred from homology"/>
<evidence type="ECO:0000256" key="7">
    <source>
        <dbReference type="RuleBase" id="RU363032"/>
    </source>
</evidence>
<feature type="transmembrane region" description="Helical" evidence="7">
    <location>
        <begin position="20"/>
        <end position="41"/>
    </location>
</feature>
<dbReference type="Proteomes" id="UP000199681">
    <property type="component" value="Unassembled WGS sequence"/>
</dbReference>
<dbReference type="Proteomes" id="UP000297963">
    <property type="component" value="Unassembled WGS sequence"/>
</dbReference>
<dbReference type="InterPro" id="IPR035906">
    <property type="entry name" value="MetI-like_sf"/>
</dbReference>
<accession>A0A1I3B1G4</accession>
<evidence type="ECO:0000313" key="13">
    <source>
        <dbReference type="Proteomes" id="UP000297963"/>
    </source>
</evidence>
<evidence type="ECO:0000256" key="5">
    <source>
        <dbReference type="ARBA" id="ARBA00022989"/>
    </source>
</evidence>
<dbReference type="InterPro" id="IPR000515">
    <property type="entry name" value="MetI-like"/>
</dbReference>